<evidence type="ECO:0000259" key="2">
    <source>
        <dbReference type="Pfam" id="PF00144"/>
    </source>
</evidence>
<dbReference type="KEGG" id="ble:BleG1_1766"/>
<dbReference type="EMBL" id="CP003923">
    <property type="protein sequence ID" value="AIC94344.1"/>
    <property type="molecule type" value="Genomic_DNA"/>
</dbReference>
<keyword evidence="4" id="KW-1185">Reference proteome</keyword>
<dbReference type="InterPro" id="IPR050491">
    <property type="entry name" value="AmpC-like"/>
</dbReference>
<dbReference type="Pfam" id="PF00144">
    <property type="entry name" value="Beta-lactamase"/>
    <property type="match status" value="1"/>
</dbReference>
<dbReference type="PANTHER" id="PTHR46825">
    <property type="entry name" value="D-ALANYL-D-ALANINE-CARBOXYPEPTIDASE/ENDOPEPTIDASE AMPH"/>
    <property type="match status" value="1"/>
</dbReference>
<gene>
    <name evidence="3" type="ORF">BleG1_1766</name>
</gene>
<keyword evidence="1" id="KW-1133">Transmembrane helix</keyword>
<dbReference type="PATRIC" id="fig|1246626.3.peg.1759"/>
<evidence type="ECO:0000256" key="1">
    <source>
        <dbReference type="SAM" id="Phobius"/>
    </source>
</evidence>
<keyword evidence="1" id="KW-0812">Transmembrane</keyword>
<evidence type="ECO:0000313" key="4">
    <source>
        <dbReference type="Proteomes" id="UP000027142"/>
    </source>
</evidence>
<protein>
    <submittedName>
        <fullName evidence="3">Penicillin-binding protein, beta-lactamase</fullName>
    </submittedName>
</protein>
<feature type="transmembrane region" description="Helical" evidence="1">
    <location>
        <begin position="579"/>
        <end position="599"/>
    </location>
</feature>
<keyword evidence="1" id="KW-0472">Membrane</keyword>
<dbReference type="Gene3D" id="3.40.710.10">
    <property type="entry name" value="DD-peptidase/beta-lactamase superfamily"/>
    <property type="match status" value="1"/>
</dbReference>
<feature type="transmembrane region" description="Helical" evidence="1">
    <location>
        <begin position="611"/>
        <end position="636"/>
    </location>
</feature>
<dbReference type="SUPFAM" id="SSF56601">
    <property type="entry name" value="beta-lactamase/transpeptidase-like"/>
    <property type="match status" value="1"/>
</dbReference>
<name>A0A060M2M8_9BACI</name>
<feature type="domain" description="Beta-lactamase-related" evidence="2">
    <location>
        <begin position="42"/>
        <end position="370"/>
    </location>
</feature>
<sequence>MKKLLLLVIVWVMVSLYPSIGYAESLSTPSGIPTADIEETVDAIMEAYIEEDVPGASVSIVQNGEIVFQKGYGLANREKEQPVHPETTYMEAGSVSKLYTWTAIMQLVEEGQLTLDTDVRPYLKGGESALTYDEPITVAHLMTHTAGFEERVEDLTVYDPDHLFELEEYLAPDRQPKQLYPPGDVVAYSNFSTNLAGYVVEELTGMAFADYVEQLILTPLEMEHSTFDVRYDRIPGLMDEKAVGYTKKGTEWVAKPTAYINDNPAGGLTTTTNDLAYFMLAHLNREQSGSYVLFNEPQTLDTMHQTLYTPHPDMAGNAHGFWERQAGDYRVLEHGGNTDAFSALLSIVPDEQFGIAVMTNMDGEMAGARRELTDVLIGKSTETPQATDGMNHSEAVEGRYRSARSVETGPMKIMPFLSDGDSVISANQEGGITLSIAALGVELDYVETAPYLFEKVTEESSLLDNAGMNTTHLYFKTNDAGEVEQLSYGVIADELPISWLASPYVAYGITGGAALFTLVGLVWGIVGFIRKKKHQTLITSLHKGAIAWSFVGVLTLGLFGAIVVQLASNPFQPWSNFTFYVIGFWLLLFAFLAVLYLIVKGWHRQKGFYLIKAFIVLLGCLLASLFYLLFFLNFLYL</sequence>
<reference evidence="3 4" key="1">
    <citation type="journal article" date="2014" name="Gene">
        <title>A comparative genomic analysis of the alkalitolerant soil bacterium Bacillus lehensis G1.</title>
        <authorList>
            <person name="Noor Y.M."/>
            <person name="Samsulrizal N.H."/>
            <person name="Jema'on N.A."/>
            <person name="Low K.O."/>
            <person name="Ramli A.N."/>
            <person name="Alias N.I."/>
            <person name="Damis S.I."/>
            <person name="Fuzi S.F."/>
            <person name="Isa M.N."/>
            <person name="Murad A.M."/>
            <person name="Raih M.F."/>
            <person name="Bakar F.D."/>
            <person name="Najimudin N."/>
            <person name="Mahadi N.M."/>
            <person name="Illias R.M."/>
        </authorList>
    </citation>
    <scope>NUCLEOTIDE SEQUENCE [LARGE SCALE GENOMIC DNA]</scope>
    <source>
        <strain evidence="3 4">G1</strain>
    </source>
</reference>
<dbReference type="PANTHER" id="PTHR46825:SF9">
    <property type="entry name" value="BETA-LACTAMASE-RELATED DOMAIN-CONTAINING PROTEIN"/>
    <property type="match status" value="1"/>
</dbReference>
<dbReference type="Proteomes" id="UP000027142">
    <property type="component" value="Chromosome"/>
</dbReference>
<feature type="transmembrane region" description="Helical" evidence="1">
    <location>
        <begin position="504"/>
        <end position="526"/>
    </location>
</feature>
<dbReference type="AlphaFoldDB" id="A0A060M2M8"/>
<proteinExistence type="predicted"/>
<accession>A0A060M2M8</accession>
<dbReference type="OrthoDB" id="846150at2"/>
<dbReference type="HOGENOM" id="CLU_022757_1_0_9"/>
<dbReference type="eggNOG" id="COG1680">
    <property type="taxonomic scope" value="Bacteria"/>
</dbReference>
<evidence type="ECO:0000313" key="3">
    <source>
        <dbReference type="EMBL" id="AIC94344.1"/>
    </source>
</evidence>
<dbReference type="InterPro" id="IPR001466">
    <property type="entry name" value="Beta-lactam-related"/>
</dbReference>
<dbReference type="RefSeq" id="WP_051667506.1">
    <property type="nucleotide sequence ID" value="NZ_CP003923.1"/>
</dbReference>
<feature type="transmembrane region" description="Helical" evidence="1">
    <location>
        <begin position="546"/>
        <end position="567"/>
    </location>
</feature>
<dbReference type="STRING" id="1246626.BleG1_1766"/>
<organism evidence="3 4">
    <name type="scientific">Shouchella lehensis G1</name>
    <dbReference type="NCBI Taxonomy" id="1246626"/>
    <lineage>
        <taxon>Bacteria</taxon>
        <taxon>Bacillati</taxon>
        <taxon>Bacillota</taxon>
        <taxon>Bacilli</taxon>
        <taxon>Bacillales</taxon>
        <taxon>Bacillaceae</taxon>
        <taxon>Shouchella</taxon>
    </lineage>
</organism>
<dbReference type="InterPro" id="IPR012338">
    <property type="entry name" value="Beta-lactam/transpept-like"/>
</dbReference>